<protein>
    <submittedName>
        <fullName evidence="1">Uncharacterized protein</fullName>
    </submittedName>
</protein>
<sequence>TAMLSQMAGSGQEQSLGCLYLTLSLTGKTAWTPHFVRAFALGGIRCMAGKAILSFDVMITTTRYESPAHAYCRR</sequence>
<evidence type="ECO:0000313" key="1">
    <source>
        <dbReference type="EMBL" id="MCS0582425.1"/>
    </source>
</evidence>
<accession>A0ABT1ZRA5</accession>
<dbReference type="EMBL" id="JANUGW010000007">
    <property type="protein sequence ID" value="MCS0582425.1"/>
    <property type="molecule type" value="Genomic_DNA"/>
</dbReference>
<proteinExistence type="predicted"/>
<organism evidence="1 2">
    <name type="scientific">Massilia pinisoli</name>
    <dbReference type="NCBI Taxonomy" id="1772194"/>
    <lineage>
        <taxon>Bacteria</taxon>
        <taxon>Pseudomonadati</taxon>
        <taxon>Pseudomonadota</taxon>
        <taxon>Betaproteobacteria</taxon>
        <taxon>Burkholderiales</taxon>
        <taxon>Oxalobacteraceae</taxon>
        <taxon>Telluria group</taxon>
        <taxon>Massilia</taxon>
    </lineage>
</organism>
<comment type="caution">
    <text evidence="1">The sequence shown here is derived from an EMBL/GenBank/DDBJ whole genome shotgun (WGS) entry which is preliminary data.</text>
</comment>
<feature type="non-terminal residue" evidence="1">
    <location>
        <position position="1"/>
    </location>
</feature>
<reference evidence="1 2" key="1">
    <citation type="submission" date="2022-08" db="EMBL/GenBank/DDBJ databases">
        <title>Reclassification of Massilia species as members of the genera Telluria, Duganella, Pseudoduganella, Mokoshia gen. nov. and Zemynaea gen. nov. using orthogonal and non-orthogonal genome-based approaches.</title>
        <authorList>
            <person name="Bowman J.P."/>
        </authorList>
    </citation>
    <scope>NUCLEOTIDE SEQUENCE [LARGE SCALE GENOMIC DNA]</scope>
    <source>
        <strain evidence="1 2">JCM 31316</strain>
    </source>
</reference>
<keyword evidence="2" id="KW-1185">Reference proteome</keyword>
<dbReference type="Proteomes" id="UP001204151">
    <property type="component" value="Unassembled WGS sequence"/>
</dbReference>
<evidence type="ECO:0000313" key="2">
    <source>
        <dbReference type="Proteomes" id="UP001204151"/>
    </source>
</evidence>
<gene>
    <name evidence="1" type="ORF">NX784_12560</name>
</gene>
<dbReference type="RefSeq" id="WP_258816998.1">
    <property type="nucleotide sequence ID" value="NZ_JANUGW010000007.1"/>
</dbReference>
<name>A0ABT1ZRA5_9BURK</name>